<proteinExistence type="predicted"/>
<name>A0A5C7W1N7_AQUAC</name>
<organism evidence="2 3">
    <name type="scientific">Aquipseudomonas alcaligenes</name>
    <name type="common">Pseudomonas alcaligenes</name>
    <dbReference type="NCBI Taxonomy" id="43263"/>
    <lineage>
        <taxon>Bacteria</taxon>
        <taxon>Pseudomonadati</taxon>
        <taxon>Pseudomonadota</taxon>
        <taxon>Gammaproteobacteria</taxon>
        <taxon>Pseudomonadales</taxon>
        <taxon>Pseudomonadaceae</taxon>
        <taxon>Aquipseudomonas</taxon>
    </lineage>
</organism>
<dbReference type="Proteomes" id="UP000321110">
    <property type="component" value="Unassembled WGS sequence"/>
</dbReference>
<reference evidence="2 3" key="1">
    <citation type="submission" date="2018-09" db="EMBL/GenBank/DDBJ databases">
        <title>Metagenome Assembled Genomes from an Advanced Water Purification Facility.</title>
        <authorList>
            <person name="Stamps B.W."/>
            <person name="Spear J.R."/>
        </authorList>
    </citation>
    <scope>NUCLEOTIDE SEQUENCE [LARGE SCALE GENOMIC DNA]</scope>
    <source>
        <strain evidence="2">Bin_52_1</strain>
    </source>
</reference>
<dbReference type="PROSITE" id="PS51708">
    <property type="entry name" value="CHAD"/>
    <property type="match status" value="1"/>
</dbReference>
<dbReference type="EMBL" id="SSFO01000197">
    <property type="protein sequence ID" value="TXI31209.1"/>
    <property type="molecule type" value="Genomic_DNA"/>
</dbReference>
<dbReference type="InterPro" id="IPR007899">
    <property type="entry name" value="CHAD_dom"/>
</dbReference>
<evidence type="ECO:0000313" key="3">
    <source>
        <dbReference type="Proteomes" id="UP000321110"/>
    </source>
</evidence>
<evidence type="ECO:0000313" key="2">
    <source>
        <dbReference type="EMBL" id="TXI31209.1"/>
    </source>
</evidence>
<dbReference type="SMART" id="SM00880">
    <property type="entry name" value="CHAD"/>
    <property type="match status" value="1"/>
</dbReference>
<dbReference type="Gene3D" id="1.40.20.10">
    <property type="entry name" value="CHAD domain"/>
    <property type="match status" value="1"/>
</dbReference>
<dbReference type="Pfam" id="PF05235">
    <property type="entry name" value="CHAD"/>
    <property type="match status" value="1"/>
</dbReference>
<gene>
    <name evidence="2" type="ORF">E6Q69_11915</name>
</gene>
<comment type="caution">
    <text evidence="2">The sequence shown here is derived from an EMBL/GenBank/DDBJ whole genome shotgun (WGS) entry which is preliminary data.</text>
</comment>
<feature type="domain" description="CHAD" evidence="1">
    <location>
        <begin position="1"/>
        <end position="264"/>
    </location>
</feature>
<dbReference type="PANTHER" id="PTHR39339">
    <property type="entry name" value="SLR1444 PROTEIN"/>
    <property type="match status" value="1"/>
</dbReference>
<dbReference type="PANTHER" id="PTHR39339:SF1">
    <property type="entry name" value="CHAD DOMAIN-CONTAINING PROTEIN"/>
    <property type="match status" value="1"/>
</dbReference>
<sequence length="264" mass="30462">MKLVDSLIASLFELQINLLHARLRLEANTDDEALHDLRIALQRLRSLLAPLRRVADLPPLYTAAAALGALTAPVRDLEVLATELDNNGYTELASRRRVQLAERYAAILDSRELERLQAFLDVWPGELRDAQRAGELRRLDSLIERRLHKQLTRLLQALATPGYDRHRLRLLVKRVRYAGEAYPQLIGLPRRSLGALKTTQSALGDWHDHFQWCLRIDQESDLQPLRTLWQTRMDDALVEAEKQLQRLARHLRKQVRRDKHPDAG</sequence>
<dbReference type="AlphaFoldDB" id="A0A5C7W1N7"/>
<protein>
    <submittedName>
        <fullName evidence="2">CHAD domain-containing protein</fullName>
    </submittedName>
</protein>
<accession>A0A5C7W1N7</accession>
<dbReference type="InterPro" id="IPR038186">
    <property type="entry name" value="CHAD_dom_sf"/>
</dbReference>
<evidence type="ECO:0000259" key="1">
    <source>
        <dbReference type="PROSITE" id="PS51708"/>
    </source>
</evidence>